<dbReference type="Proteomes" id="UP001140234">
    <property type="component" value="Unassembled WGS sequence"/>
</dbReference>
<keyword evidence="2" id="KW-1185">Reference proteome</keyword>
<name>A0ACC1JKT4_9FUNG</name>
<proteinExistence type="predicted"/>
<dbReference type="EMBL" id="JANBUJ010003392">
    <property type="protein sequence ID" value="KAJ2760842.1"/>
    <property type="molecule type" value="Genomic_DNA"/>
</dbReference>
<evidence type="ECO:0000313" key="1">
    <source>
        <dbReference type="EMBL" id="KAJ2760842.1"/>
    </source>
</evidence>
<sequence>MNDSDNDSGVGAEASRRGSAAAMGCPRRRSFSGWDSEDPDRDPALRPAQLNVPGGFRRQFVRERAARQGRAPPGFIAETFVDFVALYGHFAGGNYLSDDDRDYFDDVHATAAAAQEAPADEQAPLRGPGPADGAAHGTASLQKAFFLLIKAFVGTGVL</sequence>
<accession>A0ACC1JKT4</accession>
<protein>
    <submittedName>
        <fullName evidence="1">Uncharacterized protein</fullName>
    </submittedName>
</protein>
<comment type="caution">
    <text evidence="1">The sequence shown here is derived from an EMBL/GenBank/DDBJ whole genome shotgun (WGS) entry which is preliminary data.</text>
</comment>
<evidence type="ECO:0000313" key="2">
    <source>
        <dbReference type="Proteomes" id="UP001140234"/>
    </source>
</evidence>
<gene>
    <name evidence="1" type="ORF">IWQ57_006199</name>
</gene>
<feature type="non-terminal residue" evidence="1">
    <location>
        <position position="158"/>
    </location>
</feature>
<reference evidence="1" key="1">
    <citation type="submission" date="2022-07" db="EMBL/GenBank/DDBJ databases">
        <title>Phylogenomic reconstructions and comparative analyses of Kickxellomycotina fungi.</title>
        <authorList>
            <person name="Reynolds N.K."/>
            <person name="Stajich J.E."/>
            <person name="Barry K."/>
            <person name="Grigoriev I.V."/>
            <person name="Crous P."/>
            <person name="Smith M.E."/>
        </authorList>
    </citation>
    <scope>NUCLEOTIDE SEQUENCE</scope>
    <source>
        <strain evidence="1">CBS 109366</strain>
    </source>
</reference>
<organism evidence="1 2">
    <name type="scientific">Coemansia nantahalensis</name>
    <dbReference type="NCBI Taxonomy" id="2789366"/>
    <lineage>
        <taxon>Eukaryota</taxon>
        <taxon>Fungi</taxon>
        <taxon>Fungi incertae sedis</taxon>
        <taxon>Zoopagomycota</taxon>
        <taxon>Kickxellomycotina</taxon>
        <taxon>Kickxellomycetes</taxon>
        <taxon>Kickxellales</taxon>
        <taxon>Kickxellaceae</taxon>
        <taxon>Coemansia</taxon>
    </lineage>
</organism>